<accession>A0A561E6N8</accession>
<dbReference type="EMBL" id="VIVQ01000001">
    <property type="protein sequence ID" value="TWE11288.1"/>
    <property type="molecule type" value="Genomic_DNA"/>
</dbReference>
<dbReference type="Proteomes" id="UP000318297">
    <property type="component" value="Unassembled WGS sequence"/>
</dbReference>
<evidence type="ECO:0000313" key="1">
    <source>
        <dbReference type="EMBL" id="TWE11288.1"/>
    </source>
</evidence>
<gene>
    <name evidence="1" type="ORF">BKA23_0050</name>
</gene>
<reference evidence="1 2" key="1">
    <citation type="submission" date="2019-06" db="EMBL/GenBank/DDBJ databases">
        <title>Sequencing the genomes of 1000 actinobacteria strains.</title>
        <authorList>
            <person name="Klenk H.-P."/>
        </authorList>
    </citation>
    <scope>NUCLEOTIDE SEQUENCE [LARGE SCALE GENOMIC DNA]</scope>
    <source>
        <strain evidence="1 2">DSM 19560</strain>
    </source>
</reference>
<protein>
    <submittedName>
        <fullName evidence="1">Uncharacterized protein</fullName>
    </submittedName>
</protein>
<dbReference type="OrthoDB" id="4246844at2"/>
<name>A0A561E6N8_9MICO</name>
<dbReference type="AlphaFoldDB" id="A0A561E6N8"/>
<dbReference type="RefSeq" id="WP_145224433.1">
    <property type="nucleotide sequence ID" value="NZ_VIVQ01000001.1"/>
</dbReference>
<proteinExistence type="predicted"/>
<comment type="caution">
    <text evidence="1">The sequence shown here is derived from an EMBL/GenBank/DDBJ whole genome shotgun (WGS) entry which is preliminary data.</text>
</comment>
<evidence type="ECO:0000313" key="2">
    <source>
        <dbReference type="Proteomes" id="UP000318297"/>
    </source>
</evidence>
<sequence length="79" mass="8628">MREVWRRMFGGSDVDAQLQREFGDAGQARAAGVAWARNVIQHSGIDARDAPVAAVRELRRARPGLSLLAAKTLVEELDA</sequence>
<organism evidence="1 2">
    <name type="scientific">Rudaeicoccus suwonensis</name>
    <dbReference type="NCBI Taxonomy" id="657409"/>
    <lineage>
        <taxon>Bacteria</taxon>
        <taxon>Bacillati</taxon>
        <taxon>Actinomycetota</taxon>
        <taxon>Actinomycetes</taxon>
        <taxon>Micrococcales</taxon>
        <taxon>Dermacoccaceae</taxon>
        <taxon>Rudaeicoccus</taxon>
    </lineage>
</organism>
<keyword evidence="2" id="KW-1185">Reference proteome</keyword>